<dbReference type="InParanoid" id="A0A316YTC7"/>
<organism evidence="2 3">
    <name type="scientific">Acaromyces ingoldii</name>
    <dbReference type="NCBI Taxonomy" id="215250"/>
    <lineage>
        <taxon>Eukaryota</taxon>
        <taxon>Fungi</taxon>
        <taxon>Dikarya</taxon>
        <taxon>Basidiomycota</taxon>
        <taxon>Ustilaginomycotina</taxon>
        <taxon>Exobasidiomycetes</taxon>
        <taxon>Exobasidiales</taxon>
        <taxon>Cryptobasidiaceae</taxon>
        <taxon>Acaromyces</taxon>
    </lineage>
</organism>
<protein>
    <recommendedName>
        <fullName evidence="1">Biotin-protein ligase N-terminal domain-containing protein</fullName>
    </recommendedName>
</protein>
<dbReference type="Gene3D" id="3.40.50.880">
    <property type="match status" value="1"/>
</dbReference>
<evidence type="ECO:0000313" key="3">
    <source>
        <dbReference type="Proteomes" id="UP000245768"/>
    </source>
</evidence>
<dbReference type="RefSeq" id="XP_025379494.1">
    <property type="nucleotide sequence ID" value="XM_025525760.1"/>
</dbReference>
<accession>A0A316YTC7</accession>
<dbReference type="STRING" id="215250.A0A316YTC7"/>
<reference evidence="2 3" key="1">
    <citation type="journal article" date="2018" name="Mol. Biol. Evol.">
        <title>Broad Genomic Sampling Reveals a Smut Pathogenic Ancestry of the Fungal Clade Ustilaginomycotina.</title>
        <authorList>
            <person name="Kijpornyongpan T."/>
            <person name="Mondo S.J."/>
            <person name="Barry K."/>
            <person name="Sandor L."/>
            <person name="Lee J."/>
            <person name="Lipzen A."/>
            <person name="Pangilinan J."/>
            <person name="LaButti K."/>
            <person name="Hainaut M."/>
            <person name="Henrissat B."/>
            <person name="Grigoriev I.V."/>
            <person name="Spatafora J.W."/>
            <person name="Aime M.C."/>
        </authorList>
    </citation>
    <scope>NUCLEOTIDE SEQUENCE [LARGE SCALE GENOMIC DNA]</scope>
    <source>
        <strain evidence="2 3">MCA 4198</strain>
    </source>
</reference>
<feature type="domain" description="Biotin-protein ligase N-terminal" evidence="1">
    <location>
        <begin position="67"/>
        <end position="115"/>
    </location>
</feature>
<sequence length="287" mass="31886">MVGRGRHLCNRGKDLERPVAAVYRGPIACDGCSESVAELLRKSPANFRVHYLGPTETHDINAQTLNHLDLFAWPGGGDDQDADYLKVAHYTKEIQEFVRNGGRYAGFCMGAFLAQGQGSNQTFFQLLPRGSYVSSERFEKGAQIKGDEDTIILTDWTFHTGPKRGTSEDNRWQYFQDGGQIHLDESTLPVGAFVLGRYTYTGDPCSVIVPYGAGYVGLVGVHPEADKSWYEDWHGHNPQGIKFDIGHDFVQSLWQAEHIIEGELAHKMGESSKTTTLSVDASQQTRT</sequence>
<name>A0A316YTC7_9BASI</name>
<dbReference type="OrthoDB" id="10250105at2759"/>
<dbReference type="InterPro" id="IPR019197">
    <property type="entry name" value="Biotin-prot_ligase_N"/>
</dbReference>
<dbReference type="InterPro" id="IPR029062">
    <property type="entry name" value="Class_I_gatase-like"/>
</dbReference>
<dbReference type="SUPFAM" id="SSF52317">
    <property type="entry name" value="Class I glutamine amidotransferase-like"/>
    <property type="match status" value="1"/>
</dbReference>
<dbReference type="EMBL" id="KZ819635">
    <property type="protein sequence ID" value="PWN92296.1"/>
    <property type="molecule type" value="Genomic_DNA"/>
</dbReference>
<dbReference type="Pfam" id="PF09825">
    <property type="entry name" value="BPL_N"/>
    <property type="match status" value="1"/>
</dbReference>
<dbReference type="Proteomes" id="UP000245768">
    <property type="component" value="Unassembled WGS sequence"/>
</dbReference>
<dbReference type="GeneID" id="37047676"/>
<gene>
    <name evidence="2" type="ORF">FA10DRAFT_89483</name>
</gene>
<evidence type="ECO:0000313" key="2">
    <source>
        <dbReference type="EMBL" id="PWN92296.1"/>
    </source>
</evidence>
<dbReference type="AlphaFoldDB" id="A0A316YTC7"/>
<evidence type="ECO:0000259" key="1">
    <source>
        <dbReference type="Pfam" id="PF09825"/>
    </source>
</evidence>
<proteinExistence type="predicted"/>
<keyword evidence="3" id="KW-1185">Reference proteome</keyword>